<organism evidence="6 7">
    <name type="scientific">Magnetococcus marinus (strain ATCC BAA-1437 / JCM 17883 / MC-1)</name>
    <dbReference type="NCBI Taxonomy" id="156889"/>
    <lineage>
        <taxon>Bacteria</taxon>
        <taxon>Pseudomonadati</taxon>
        <taxon>Pseudomonadota</taxon>
        <taxon>Magnetococcia</taxon>
        <taxon>Magnetococcales</taxon>
        <taxon>Magnetococcaceae</taxon>
        <taxon>Magnetococcus</taxon>
    </lineage>
</organism>
<comment type="similarity">
    <text evidence="1 3">Belongs to the pirin family.</text>
</comment>
<dbReference type="AlphaFoldDB" id="A0L5Q3"/>
<dbReference type="CDD" id="cd02909">
    <property type="entry name" value="cupin_pirin_N"/>
    <property type="match status" value="1"/>
</dbReference>
<evidence type="ECO:0000259" key="4">
    <source>
        <dbReference type="Pfam" id="PF02678"/>
    </source>
</evidence>
<dbReference type="Pfam" id="PF02678">
    <property type="entry name" value="Pirin"/>
    <property type="match status" value="1"/>
</dbReference>
<dbReference type="eggNOG" id="COG1741">
    <property type="taxonomic scope" value="Bacteria"/>
</dbReference>
<dbReference type="SUPFAM" id="SSF51182">
    <property type="entry name" value="RmlC-like cupins"/>
    <property type="match status" value="1"/>
</dbReference>
<dbReference type="CDD" id="cd02247">
    <property type="entry name" value="cupin_pirin_C"/>
    <property type="match status" value="1"/>
</dbReference>
<keyword evidence="2" id="KW-0408">Iron</keyword>
<dbReference type="RefSeq" id="WP_011712456.1">
    <property type="nucleotide sequence ID" value="NC_008576.1"/>
</dbReference>
<evidence type="ECO:0000256" key="2">
    <source>
        <dbReference type="PIRSR" id="PIRSR006232-1"/>
    </source>
</evidence>
<dbReference type="PANTHER" id="PTHR13903">
    <property type="entry name" value="PIRIN-RELATED"/>
    <property type="match status" value="1"/>
</dbReference>
<feature type="domain" description="Pirin C-terminal" evidence="5">
    <location>
        <begin position="178"/>
        <end position="273"/>
    </location>
</feature>
<feature type="binding site" evidence="2">
    <location>
        <position position="106"/>
    </location>
    <ligand>
        <name>Fe cation</name>
        <dbReference type="ChEBI" id="CHEBI:24875"/>
    </ligand>
</feature>
<dbReference type="InterPro" id="IPR012093">
    <property type="entry name" value="Pirin"/>
</dbReference>
<keyword evidence="7" id="KW-1185">Reference proteome</keyword>
<dbReference type="PIRSF" id="PIRSF006232">
    <property type="entry name" value="Pirin"/>
    <property type="match status" value="1"/>
</dbReference>
<reference evidence="7" key="1">
    <citation type="journal article" date="2009" name="Appl. Environ. Microbiol.">
        <title>Complete genome sequence of the chemolithoautotrophic marine magnetotactic coccus strain MC-1.</title>
        <authorList>
            <person name="Schubbe S."/>
            <person name="Williams T.J."/>
            <person name="Xie G."/>
            <person name="Kiss H.E."/>
            <person name="Brettin T.S."/>
            <person name="Martinez D."/>
            <person name="Ross C.A."/>
            <person name="Schuler D."/>
            <person name="Cox B.L."/>
            <person name="Nealson K.H."/>
            <person name="Bazylinski D.A."/>
        </authorList>
    </citation>
    <scope>NUCLEOTIDE SEQUENCE [LARGE SCALE GENOMIC DNA]</scope>
    <source>
        <strain evidence="7">ATCC BAA-1437 / JCM 17883 / MC-1</strain>
    </source>
</reference>
<evidence type="ECO:0000256" key="3">
    <source>
        <dbReference type="RuleBase" id="RU003457"/>
    </source>
</evidence>
<evidence type="ECO:0000313" key="7">
    <source>
        <dbReference type="Proteomes" id="UP000002586"/>
    </source>
</evidence>
<dbReference type="InterPro" id="IPR008778">
    <property type="entry name" value="Pirin_C_dom"/>
</dbReference>
<sequence>MDKQRRIERIVPATATADGDGVKIKRTIGSPSLRALDPFLLLDTLESDQASDYSGGFPDHPHRGFETVTYMLEGKMRHRDSSGGAGLLESGGAQWMTAGRGVIHSEMPEQHEGRLHGFQLWVNLPARRKMIPARYQDIPSSAIPEVEVEQGGLLRLIAGRVAGQQGPVSGIDTDPLLVDVRLQGGAVILPIPIGHCAFVLVYGGSMQIAAQRVDQDALAILAEGDHVRLSGLGGALVVAGQPLGEPIARHGPFVMNTHQEIQQAVQDYETGNFL</sequence>
<dbReference type="Gene3D" id="2.60.120.10">
    <property type="entry name" value="Jelly Rolls"/>
    <property type="match status" value="2"/>
</dbReference>
<name>A0L5Q3_MAGMM</name>
<gene>
    <name evidence="6" type="ordered locus">Mmc1_0775</name>
</gene>
<dbReference type="InterPro" id="IPR003829">
    <property type="entry name" value="Pirin_N_dom"/>
</dbReference>
<evidence type="ECO:0000313" key="6">
    <source>
        <dbReference type="EMBL" id="ABK43296.1"/>
    </source>
</evidence>
<dbReference type="OrthoDB" id="9780903at2"/>
<dbReference type="Proteomes" id="UP000002586">
    <property type="component" value="Chromosome"/>
</dbReference>
<reference evidence="6 7" key="2">
    <citation type="journal article" date="2012" name="Int. J. Syst. Evol. Microbiol.">
        <title>Magnetococcus marinus gen. nov., sp. nov., a marine, magnetotactic bacterium that represents a novel lineage (Magnetococcaceae fam. nov.; Magnetococcales ord. nov.) at the base of the Alphaproteobacteria.</title>
        <authorList>
            <person name="Bazylinski D.A."/>
            <person name="Williams T.J."/>
            <person name="Lefevre C.T."/>
            <person name="Berg R.J."/>
            <person name="Zhang C.L."/>
            <person name="Bowser S.S."/>
            <person name="Dean A.J."/>
            <person name="Beveridge T.J."/>
        </authorList>
    </citation>
    <scope>NUCLEOTIDE SEQUENCE [LARGE SCALE GENOMIC DNA]</scope>
    <source>
        <strain evidence="7">ATCC BAA-1437 / JCM 17883 / MC-1</strain>
    </source>
</reference>
<accession>A0L5Q3</accession>
<dbReference type="STRING" id="156889.Mmc1_0775"/>
<proteinExistence type="inferred from homology"/>
<evidence type="ECO:0000256" key="1">
    <source>
        <dbReference type="ARBA" id="ARBA00008416"/>
    </source>
</evidence>
<dbReference type="KEGG" id="mgm:Mmc1_0775"/>
<feature type="domain" description="Pirin N-terminal" evidence="4">
    <location>
        <begin position="22"/>
        <end position="122"/>
    </location>
</feature>
<keyword evidence="2" id="KW-0479">Metal-binding</keyword>
<dbReference type="GO" id="GO:0046872">
    <property type="term" value="F:metal ion binding"/>
    <property type="evidence" value="ECO:0007669"/>
    <property type="project" value="UniProtKB-KW"/>
</dbReference>
<feature type="binding site" evidence="2">
    <location>
        <position position="62"/>
    </location>
    <ligand>
        <name>Fe cation</name>
        <dbReference type="ChEBI" id="CHEBI:24875"/>
    </ligand>
</feature>
<dbReference type="InterPro" id="IPR011051">
    <property type="entry name" value="RmlC_Cupin_sf"/>
</dbReference>
<dbReference type="HOGENOM" id="CLU_045717_5_0_5"/>
<feature type="binding site" evidence="2">
    <location>
        <position position="104"/>
    </location>
    <ligand>
        <name>Fe cation</name>
        <dbReference type="ChEBI" id="CHEBI:24875"/>
    </ligand>
</feature>
<comment type="cofactor">
    <cofactor evidence="2">
        <name>Fe cation</name>
        <dbReference type="ChEBI" id="CHEBI:24875"/>
    </cofactor>
    <text evidence="2">Binds 1 Fe cation per subunit.</text>
</comment>
<protein>
    <submittedName>
        <fullName evidence="6">Pirin domain protein</fullName>
    </submittedName>
</protein>
<dbReference type="PANTHER" id="PTHR13903:SF8">
    <property type="entry name" value="PIRIN"/>
    <property type="match status" value="1"/>
</dbReference>
<evidence type="ECO:0000259" key="5">
    <source>
        <dbReference type="Pfam" id="PF05726"/>
    </source>
</evidence>
<dbReference type="Pfam" id="PF05726">
    <property type="entry name" value="Pirin_C"/>
    <property type="match status" value="1"/>
</dbReference>
<feature type="binding site" evidence="2">
    <location>
        <position position="60"/>
    </location>
    <ligand>
        <name>Fe cation</name>
        <dbReference type="ChEBI" id="CHEBI:24875"/>
    </ligand>
</feature>
<dbReference type="EMBL" id="CP000471">
    <property type="protein sequence ID" value="ABK43296.1"/>
    <property type="molecule type" value="Genomic_DNA"/>
</dbReference>
<dbReference type="InterPro" id="IPR014710">
    <property type="entry name" value="RmlC-like_jellyroll"/>
</dbReference>